<keyword evidence="2" id="KW-1185">Reference proteome</keyword>
<evidence type="ECO:0000313" key="2">
    <source>
        <dbReference type="Proteomes" id="UP001344658"/>
    </source>
</evidence>
<sequence>MPTFTTWPAGKPFTADRINAMVGPLQTYTPVVTNAGSATFTTLTGIYVVMGPLTWVNIDLTVGTAGSGSGLVTITMPSAPDHTQRQVLTMHTESVGSGGNASSHIGGGEAVFLAGGSGTTTDRLRTDEGSTTARENNVMGNDLLAGGHITIQGFYL</sequence>
<proteinExistence type="predicted"/>
<dbReference type="RefSeq" id="WP_330800155.1">
    <property type="nucleotide sequence ID" value="NZ_JAZEWV010000046.1"/>
</dbReference>
<dbReference type="Proteomes" id="UP001344658">
    <property type="component" value="Unassembled WGS sequence"/>
</dbReference>
<comment type="caution">
    <text evidence="1">The sequence shown here is derived from an EMBL/GenBank/DDBJ whole genome shotgun (WGS) entry which is preliminary data.</text>
</comment>
<evidence type="ECO:0000313" key="1">
    <source>
        <dbReference type="EMBL" id="MEE4546455.1"/>
    </source>
</evidence>
<name>A0ABU7PKS9_9ACTN</name>
<protein>
    <submittedName>
        <fullName evidence="1">Uncharacterized protein</fullName>
    </submittedName>
</protein>
<reference evidence="1 2" key="1">
    <citation type="submission" date="2023-12" db="EMBL/GenBank/DDBJ databases">
        <title>Streptomyces sp. V4-01.</title>
        <authorList>
            <person name="Somphong A."/>
            <person name="Phongsopitanun W."/>
        </authorList>
    </citation>
    <scope>NUCLEOTIDE SEQUENCE [LARGE SCALE GENOMIC DNA]</scope>
    <source>
        <strain evidence="1 2">V4-01</strain>
    </source>
</reference>
<dbReference type="EMBL" id="JAZEWV010000046">
    <property type="protein sequence ID" value="MEE4546455.1"/>
    <property type="molecule type" value="Genomic_DNA"/>
</dbReference>
<gene>
    <name evidence="1" type="ORF">V2S66_31385</name>
</gene>
<accession>A0ABU7PKS9</accession>
<organism evidence="1 2">
    <name type="scientific">Actinacidiphila polyblastidii</name>
    <dbReference type="NCBI Taxonomy" id="3110430"/>
    <lineage>
        <taxon>Bacteria</taxon>
        <taxon>Bacillati</taxon>
        <taxon>Actinomycetota</taxon>
        <taxon>Actinomycetes</taxon>
        <taxon>Kitasatosporales</taxon>
        <taxon>Streptomycetaceae</taxon>
        <taxon>Actinacidiphila</taxon>
    </lineage>
</organism>